<accession>A0AAW0FXT0</accession>
<feature type="region of interest" description="Disordered" evidence="1">
    <location>
        <begin position="260"/>
        <end position="312"/>
    </location>
</feature>
<gene>
    <name evidence="2" type="ORF">QCA50_011832</name>
</gene>
<organism evidence="2 3">
    <name type="scientific">Cerrena zonata</name>
    <dbReference type="NCBI Taxonomy" id="2478898"/>
    <lineage>
        <taxon>Eukaryota</taxon>
        <taxon>Fungi</taxon>
        <taxon>Dikarya</taxon>
        <taxon>Basidiomycota</taxon>
        <taxon>Agaricomycotina</taxon>
        <taxon>Agaricomycetes</taxon>
        <taxon>Polyporales</taxon>
        <taxon>Cerrenaceae</taxon>
        <taxon>Cerrena</taxon>
    </lineage>
</organism>
<sequence length="565" mass="61715">MRTTAPPPLASVPRRPTHSRNTSTNESLYGDEFQRNSNDHGGKKRKDRSHESLIIVRPPPSKMTHPLNLQVQLVSPSTKGKERARNSFDSSADVGDDIIAPTSSNSSQWDVSTTGHTSSVSLASGSSMFSPSSKRAITPLYNLQAHNMLTNVIVDASTDAKVAKFHKQGLEIIGLAILEPVEIWAGASFKSTSGRGVSLESEATSSATSLTSNTHVSHDAQHSMSGPSIRDPSHQPSQSSTDQTSTTGVRKFLGKMFKKKSTDIPAASGSRRPSLPSETQTQLSHPSSASARRTLGVTPHLESPVYPPRGKHPKSYTWVVRRWLKYDDSQTSLVEVRFEWKRAKAKGKGREEGLQRRTEDGSDKEISRERTATSAPPVFRQQLPLNPPVASPRRKSFEMDDPDEESDTEDSDTPWTCSLVCNRHTSTISTSPAHAAAQHKQPQETRLRVGSVIPAPHHPKITAMLKIPNPLPDIDLGNGTAHKRGVKSLGRPKESRPTTRSSPPSFPVYTRSAVGSLLSSLHDFSTPTIMTAQEIKDIVSCTGIWLIVREGFGGIGVERRKIVRN</sequence>
<reference evidence="2 3" key="1">
    <citation type="submission" date="2022-09" db="EMBL/GenBank/DDBJ databases">
        <authorList>
            <person name="Palmer J.M."/>
        </authorList>
    </citation>
    <scope>NUCLEOTIDE SEQUENCE [LARGE SCALE GENOMIC DNA]</scope>
    <source>
        <strain evidence="2 3">DSM 7382</strain>
    </source>
</reference>
<feature type="region of interest" description="Disordered" evidence="1">
    <location>
        <begin position="343"/>
        <end position="413"/>
    </location>
</feature>
<dbReference type="AlphaFoldDB" id="A0AAW0FXT0"/>
<feature type="compositionally biased region" description="Low complexity" evidence="1">
    <location>
        <begin position="200"/>
        <end position="212"/>
    </location>
</feature>
<feature type="compositionally biased region" description="Polar residues" evidence="1">
    <location>
        <begin position="101"/>
        <end position="129"/>
    </location>
</feature>
<feature type="compositionally biased region" description="Low complexity" evidence="1">
    <location>
        <begin position="234"/>
        <end position="247"/>
    </location>
</feature>
<feature type="compositionally biased region" description="Pro residues" evidence="1">
    <location>
        <begin position="1"/>
        <end position="10"/>
    </location>
</feature>
<comment type="caution">
    <text evidence="2">The sequence shown here is derived from an EMBL/GenBank/DDBJ whole genome shotgun (WGS) entry which is preliminary data.</text>
</comment>
<protein>
    <submittedName>
        <fullName evidence="2">Uncharacterized protein</fullName>
    </submittedName>
</protein>
<name>A0AAW0FXT0_9APHY</name>
<evidence type="ECO:0000256" key="1">
    <source>
        <dbReference type="SAM" id="MobiDB-lite"/>
    </source>
</evidence>
<evidence type="ECO:0000313" key="2">
    <source>
        <dbReference type="EMBL" id="KAK7684997.1"/>
    </source>
</evidence>
<evidence type="ECO:0000313" key="3">
    <source>
        <dbReference type="Proteomes" id="UP001385951"/>
    </source>
</evidence>
<feature type="compositionally biased region" description="Basic and acidic residues" evidence="1">
    <location>
        <begin position="343"/>
        <end position="371"/>
    </location>
</feature>
<dbReference type="EMBL" id="JASBNA010000022">
    <property type="protein sequence ID" value="KAK7684997.1"/>
    <property type="molecule type" value="Genomic_DNA"/>
</dbReference>
<feature type="region of interest" description="Disordered" evidence="1">
    <location>
        <begin position="200"/>
        <end position="248"/>
    </location>
</feature>
<feature type="compositionally biased region" description="Acidic residues" evidence="1">
    <location>
        <begin position="399"/>
        <end position="412"/>
    </location>
</feature>
<dbReference type="Proteomes" id="UP001385951">
    <property type="component" value="Unassembled WGS sequence"/>
</dbReference>
<feature type="region of interest" description="Disordered" evidence="1">
    <location>
        <begin position="1"/>
        <end position="51"/>
    </location>
</feature>
<proteinExistence type="predicted"/>
<feature type="compositionally biased region" description="Basic and acidic residues" evidence="1">
    <location>
        <begin position="32"/>
        <end position="41"/>
    </location>
</feature>
<feature type="compositionally biased region" description="Polar residues" evidence="1">
    <location>
        <begin position="276"/>
        <end position="291"/>
    </location>
</feature>
<feature type="region of interest" description="Disordered" evidence="1">
    <location>
        <begin position="75"/>
        <end position="129"/>
    </location>
</feature>
<feature type="region of interest" description="Disordered" evidence="1">
    <location>
        <begin position="476"/>
        <end position="506"/>
    </location>
</feature>
<keyword evidence="3" id="KW-1185">Reference proteome</keyword>